<dbReference type="RefSeq" id="WP_189470492.1">
    <property type="nucleotide sequence ID" value="NZ_BMXS01000016.1"/>
</dbReference>
<gene>
    <name evidence="3" type="ORF">GCM10007160_29450</name>
</gene>
<dbReference type="PROSITE" id="PS51257">
    <property type="entry name" value="PROKAR_LIPOPROTEIN"/>
    <property type="match status" value="1"/>
</dbReference>
<keyword evidence="4" id="KW-1185">Reference proteome</keyword>
<feature type="chain" id="PRO_5045118677" evidence="2">
    <location>
        <begin position="29"/>
        <end position="109"/>
    </location>
</feature>
<feature type="region of interest" description="Disordered" evidence="1">
    <location>
        <begin position="27"/>
        <end position="109"/>
    </location>
</feature>
<organism evidence="3 4">
    <name type="scientific">Litchfieldella qijiaojingensis</name>
    <dbReference type="NCBI Taxonomy" id="980347"/>
    <lineage>
        <taxon>Bacteria</taxon>
        <taxon>Pseudomonadati</taxon>
        <taxon>Pseudomonadota</taxon>
        <taxon>Gammaproteobacteria</taxon>
        <taxon>Oceanospirillales</taxon>
        <taxon>Halomonadaceae</taxon>
        <taxon>Litchfieldella</taxon>
    </lineage>
</organism>
<evidence type="ECO:0000256" key="1">
    <source>
        <dbReference type="SAM" id="MobiDB-lite"/>
    </source>
</evidence>
<feature type="signal peptide" evidence="2">
    <location>
        <begin position="1"/>
        <end position="28"/>
    </location>
</feature>
<proteinExistence type="predicted"/>
<evidence type="ECO:0000313" key="3">
    <source>
        <dbReference type="EMBL" id="GGX99953.1"/>
    </source>
</evidence>
<comment type="caution">
    <text evidence="3">The sequence shown here is derived from an EMBL/GenBank/DDBJ whole genome shotgun (WGS) entry which is preliminary data.</text>
</comment>
<dbReference type="Proteomes" id="UP000653056">
    <property type="component" value="Unassembled WGS sequence"/>
</dbReference>
<feature type="compositionally biased region" description="Polar residues" evidence="1">
    <location>
        <begin position="40"/>
        <end position="70"/>
    </location>
</feature>
<feature type="compositionally biased region" description="Low complexity" evidence="1">
    <location>
        <begin position="91"/>
        <end position="109"/>
    </location>
</feature>
<name>A0ABQ2Z280_9GAMM</name>
<dbReference type="EMBL" id="BMXS01000016">
    <property type="protein sequence ID" value="GGX99953.1"/>
    <property type="molecule type" value="Genomic_DNA"/>
</dbReference>
<sequence length="109" mass="11858">MKHRSRSHHKLMAMLSVAALMLGSLSLAGCDSGDDMPPMENQSSTDQPTEQDSGMQEGNVGTPQEDTGMQQGDAGMNEESSQKSMAEDGQEQQQKQKQQEQQQQESSQG</sequence>
<protein>
    <submittedName>
        <fullName evidence="3">Uncharacterized protein</fullName>
    </submittedName>
</protein>
<evidence type="ECO:0000256" key="2">
    <source>
        <dbReference type="SAM" id="SignalP"/>
    </source>
</evidence>
<reference evidence="4" key="1">
    <citation type="journal article" date="2019" name="Int. J. Syst. Evol. Microbiol.">
        <title>The Global Catalogue of Microorganisms (GCM) 10K type strain sequencing project: providing services to taxonomists for standard genome sequencing and annotation.</title>
        <authorList>
            <consortium name="The Broad Institute Genomics Platform"/>
            <consortium name="The Broad Institute Genome Sequencing Center for Infectious Disease"/>
            <person name="Wu L."/>
            <person name="Ma J."/>
        </authorList>
    </citation>
    <scope>NUCLEOTIDE SEQUENCE [LARGE SCALE GENOMIC DNA]</scope>
    <source>
        <strain evidence="4">KCTC 22228</strain>
    </source>
</reference>
<keyword evidence="2" id="KW-0732">Signal</keyword>
<evidence type="ECO:0000313" key="4">
    <source>
        <dbReference type="Proteomes" id="UP000653056"/>
    </source>
</evidence>
<accession>A0ABQ2Z280</accession>